<gene>
    <name evidence="1" type="ORF">G4D63_00350</name>
</gene>
<proteinExistence type="predicted"/>
<keyword evidence="2" id="KW-1185">Reference proteome</keyword>
<dbReference type="AlphaFoldDB" id="A0A6M0Q1N2"/>
<reference evidence="1 2" key="1">
    <citation type="submission" date="2020-02" db="EMBL/GenBank/DDBJ databases">
        <title>Bacillus aquiflavi sp. nov., isolated from yellow water of strong flavor Chinese baijiu in Yibin region of China.</title>
        <authorList>
            <person name="Xie J."/>
        </authorList>
    </citation>
    <scope>NUCLEOTIDE SEQUENCE [LARGE SCALE GENOMIC DNA]</scope>
    <source>
        <strain evidence="1 2">SA4</strain>
    </source>
</reference>
<protein>
    <submittedName>
        <fullName evidence="1">Ribonuclease</fullName>
    </submittedName>
</protein>
<sequence length="75" mass="8770">MSLYTIMPEELIFPTDHTQYNNHQVIEMNGVSMMVEKSEDQYRIVRLLSTDPLDFLTEDYCPGKMIPMNQGITRV</sequence>
<dbReference type="EMBL" id="JAAIWM010000001">
    <property type="protein sequence ID" value="NEY70176.1"/>
    <property type="molecule type" value="Genomic_DNA"/>
</dbReference>
<organism evidence="1 2">
    <name type="scientific">Bacillus mesophilus</name>
    <dbReference type="NCBI Taxonomy" id="1808955"/>
    <lineage>
        <taxon>Bacteria</taxon>
        <taxon>Bacillati</taxon>
        <taxon>Bacillota</taxon>
        <taxon>Bacilli</taxon>
        <taxon>Bacillales</taxon>
        <taxon>Bacillaceae</taxon>
        <taxon>Bacillus</taxon>
    </lineage>
</organism>
<dbReference type="InterPro" id="IPR025619">
    <property type="entry name" value="YlzJ"/>
</dbReference>
<accession>A0A6M0Q1N2</accession>
<evidence type="ECO:0000313" key="2">
    <source>
        <dbReference type="Proteomes" id="UP000481043"/>
    </source>
</evidence>
<comment type="caution">
    <text evidence="1">The sequence shown here is derived from an EMBL/GenBank/DDBJ whole genome shotgun (WGS) entry which is preliminary data.</text>
</comment>
<name>A0A6M0Q1N2_9BACI</name>
<evidence type="ECO:0000313" key="1">
    <source>
        <dbReference type="EMBL" id="NEY70176.1"/>
    </source>
</evidence>
<dbReference type="Proteomes" id="UP000481043">
    <property type="component" value="Unassembled WGS sequence"/>
</dbReference>
<dbReference type="Pfam" id="PF14035">
    <property type="entry name" value="YlzJ"/>
    <property type="match status" value="1"/>
</dbReference>
<dbReference type="RefSeq" id="WP_163176563.1">
    <property type="nucleotide sequence ID" value="NZ_JAAIWM010000001.1"/>
</dbReference>